<feature type="transmembrane region" description="Helical" evidence="1">
    <location>
        <begin position="130"/>
        <end position="151"/>
    </location>
</feature>
<evidence type="ECO:0000256" key="1">
    <source>
        <dbReference type="SAM" id="Phobius"/>
    </source>
</evidence>
<keyword evidence="1" id="KW-1133">Transmembrane helix</keyword>
<dbReference type="PANTHER" id="PTHR40547:SF1">
    <property type="entry name" value="SLL0298 PROTEIN"/>
    <property type="match status" value="1"/>
</dbReference>
<feature type="transmembrane region" description="Helical" evidence="1">
    <location>
        <begin position="45"/>
        <end position="71"/>
    </location>
</feature>
<dbReference type="AlphaFoldDB" id="A0A411PLF8"/>
<feature type="transmembrane region" description="Helical" evidence="1">
    <location>
        <begin position="77"/>
        <end position="100"/>
    </location>
</feature>
<protein>
    <submittedName>
        <fullName evidence="3">DUF2062 domain-containing protein</fullName>
    </submittedName>
</protein>
<proteinExistence type="predicted"/>
<dbReference type="PANTHER" id="PTHR40547">
    <property type="entry name" value="SLL0298 PROTEIN"/>
    <property type="match status" value="1"/>
</dbReference>
<gene>
    <name evidence="3" type="ORF">EXU30_18190</name>
</gene>
<dbReference type="OrthoDB" id="9786029at2"/>
<dbReference type="InterPro" id="IPR018639">
    <property type="entry name" value="DUF2062"/>
</dbReference>
<dbReference type="Proteomes" id="UP000291106">
    <property type="component" value="Chromosome"/>
</dbReference>
<dbReference type="KEGG" id="smai:EXU30_18190"/>
<evidence type="ECO:0000313" key="4">
    <source>
        <dbReference type="Proteomes" id="UP000291106"/>
    </source>
</evidence>
<accession>A0A411PLF8</accession>
<dbReference type="Pfam" id="PF09835">
    <property type="entry name" value="DUF2062"/>
    <property type="match status" value="1"/>
</dbReference>
<organism evidence="3 4">
    <name type="scientific">Shewanella maritima</name>
    <dbReference type="NCBI Taxonomy" id="2520507"/>
    <lineage>
        <taxon>Bacteria</taxon>
        <taxon>Pseudomonadati</taxon>
        <taxon>Pseudomonadota</taxon>
        <taxon>Gammaproteobacteria</taxon>
        <taxon>Alteromonadales</taxon>
        <taxon>Shewanellaceae</taxon>
        <taxon>Shewanella</taxon>
    </lineage>
</organism>
<keyword evidence="1" id="KW-0472">Membrane</keyword>
<dbReference type="EMBL" id="CP036200">
    <property type="protein sequence ID" value="QBF84383.1"/>
    <property type="molecule type" value="Genomic_DNA"/>
</dbReference>
<sequence>MPKKFIEKYMPNPEELKNHKYLKVFGNLLHKPNLWALNRKSAPGAFAIGLFAAWIPIPFQMILAAALAIFFNVNLPVSVALVWLTNPVTMPFMFYAAYLLGAKIMGRPEQEFHFEASWAWVESSLSTIGLPFLVGCGVLAVISAIVGYFVMSNLWKYNVLFKWNKRGKYK</sequence>
<dbReference type="RefSeq" id="WP_130602439.1">
    <property type="nucleotide sequence ID" value="NZ_CP036200.1"/>
</dbReference>
<evidence type="ECO:0000313" key="3">
    <source>
        <dbReference type="EMBL" id="QBF84383.1"/>
    </source>
</evidence>
<reference evidence="3 4" key="1">
    <citation type="submission" date="2019-02" db="EMBL/GenBank/DDBJ databases">
        <title>Shewanella sp. D4-2 isolated from Dokdo Island.</title>
        <authorList>
            <person name="Baek K."/>
        </authorList>
    </citation>
    <scope>NUCLEOTIDE SEQUENCE [LARGE SCALE GENOMIC DNA]</scope>
    <source>
        <strain evidence="3 4">D4-2</strain>
    </source>
</reference>
<keyword evidence="4" id="KW-1185">Reference proteome</keyword>
<name>A0A411PLF8_9GAMM</name>
<feature type="domain" description="DUF2062" evidence="2">
    <location>
        <begin position="23"/>
        <end position="163"/>
    </location>
</feature>
<keyword evidence="1" id="KW-0812">Transmembrane</keyword>
<evidence type="ECO:0000259" key="2">
    <source>
        <dbReference type="Pfam" id="PF09835"/>
    </source>
</evidence>